<sequence length="102" mass="11218">MKAVEGNPVVQMVCATLCKPDWPRSTAWPTLTLCPTMLLFNYSHAASPPPILVYLPASLNVFIYRTTTLRSCARLGALVQVVQQAGPWLVLTHARTPELQGK</sequence>
<reference evidence="1 2" key="1">
    <citation type="journal article" date="2012" name="Proc. Natl. Acad. Sci. U.S.A.">
        <title>Comparative genomics of Ceriporiopsis subvermispora and Phanerochaete chrysosporium provide insight into selective ligninolysis.</title>
        <authorList>
            <person name="Fernandez-Fueyo E."/>
            <person name="Ruiz-Duenas F.J."/>
            <person name="Ferreira P."/>
            <person name="Floudas D."/>
            <person name="Hibbett D.S."/>
            <person name="Canessa P."/>
            <person name="Larrondo L.F."/>
            <person name="James T.Y."/>
            <person name="Seelenfreund D."/>
            <person name="Lobos S."/>
            <person name="Polanco R."/>
            <person name="Tello M."/>
            <person name="Honda Y."/>
            <person name="Watanabe T."/>
            <person name="Watanabe T."/>
            <person name="Ryu J.S."/>
            <person name="Kubicek C.P."/>
            <person name="Schmoll M."/>
            <person name="Gaskell J."/>
            <person name="Hammel K.E."/>
            <person name="St John F.J."/>
            <person name="Vanden Wymelenberg A."/>
            <person name="Sabat G."/>
            <person name="Splinter BonDurant S."/>
            <person name="Syed K."/>
            <person name="Yadav J.S."/>
            <person name="Doddapaneni H."/>
            <person name="Subramanian V."/>
            <person name="Lavin J.L."/>
            <person name="Oguiza J.A."/>
            <person name="Perez G."/>
            <person name="Pisabarro A.G."/>
            <person name="Ramirez L."/>
            <person name="Santoyo F."/>
            <person name="Master E."/>
            <person name="Coutinho P.M."/>
            <person name="Henrissat B."/>
            <person name="Lombard V."/>
            <person name="Magnuson J.K."/>
            <person name="Kuees U."/>
            <person name="Hori C."/>
            <person name="Igarashi K."/>
            <person name="Samejima M."/>
            <person name="Held B.W."/>
            <person name="Barry K.W."/>
            <person name="LaButti K.M."/>
            <person name="Lapidus A."/>
            <person name="Lindquist E.A."/>
            <person name="Lucas S.M."/>
            <person name="Riley R."/>
            <person name="Salamov A.A."/>
            <person name="Hoffmeister D."/>
            <person name="Schwenk D."/>
            <person name="Hadar Y."/>
            <person name="Yarden O."/>
            <person name="de Vries R.P."/>
            <person name="Wiebenga A."/>
            <person name="Stenlid J."/>
            <person name="Eastwood D."/>
            <person name="Grigoriev I.V."/>
            <person name="Berka R.M."/>
            <person name="Blanchette R.A."/>
            <person name="Kersten P."/>
            <person name="Martinez A.T."/>
            <person name="Vicuna R."/>
            <person name="Cullen D."/>
        </authorList>
    </citation>
    <scope>NUCLEOTIDE SEQUENCE [LARGE SCALE GENOMIC DNA]</scope>
    <source>
        <strain evidence="1 2">B</strain>
    </source>
</reference>
<proteinExistence type="predicted"/>
<name>M2QN30_CERS8</name>
<dbReference type="EMBL" id="KB445805">
    <property type="protein sequence ID" value="EMD33585.1"/>
    <property type="molecule type" value="Genomic_DNA"/>
</dbReference>
<dbReference type="Proteomes" id="UP000016930">
    <property type="component" value="Unassembled WGS sequence"/>
</dbReference>
<gene>
    <name evidence="1" type="ORF">CERSUDRAFT_86939</name>
</gene>
<evidence type="ECO:0000313" key="1">
    <source>
        <dbReference type="EMBL" id="EMD33585.1"/>
    </source>
</evidence>
<organism evidence="1 2">
    <name type="scientific">Ceriporiopsis subvermispora (strain B)</name>
    <name type="common">White-rot fungus</name>
    <name type="synonym">Gelatoporia subvermispora</name>
    <dbReference type="NCBI Taxonomy" id="914234"/>
    <lineage>
        <taxon>Eukaryota</taxon>
        <taxon>Fungi</taxon>
        <taxon>Dikarya</taxon>
        <taxon>Basidiomycota</taxon>
        <taxon>Agaricomycotina</taxon>
        <taxon>Agaricomycetes</taxon>
        <taxon>Polyporales</taxon>
        <taxon>Gelatoporiaceae</taxon>
        <taxon>Gelatoporia</taxon>
    </lineage>
</organism>
<dbReference type="AlphaFoldDB" id="M2QN30"/>
<evidence type="ECO:0000313" key="2">
    <source>
        <dbReference type="Proteomes" id="UP000016930"/>
    </source>
</evidence>
<protein>
    <submittedName>
        <fullName evidence="1">Uncharacterized protein</fullName>
    </submittedName>
</protein>
<dbReference type="HOGENOM" id="CLU_2399455_0_0_1"/>
<accession>M2QN30</accession>
<keyword evidence="2" id="KW-1185">Reference proteome</keyword>